<dbReference type="NCBIfam" id="TIGR00229">
    <property type="entry name" value="sensory_box"/>
    <property type="match status" value="1"/>
</dbReference>
<dbReference type="SMART" id="SM00091">
    <property type="entry name" value="PAS"/>
    <property type="match status" value="1"/>
</dbReference>
<evidence type="ECO:0000256" key="5">
    <source>
        <dbReference type="PROSITE-ProRule" id="PRU00169"/>
    </source>
</evidence>
<sequence>MHLFTEAISAVTPGKRDVLPSAERIKILHVDDESSFIDMTSTFLERQSERFHITAETDATDGLTLLTKDNFDCIVSDYRMPTMSGLEFLKRVRSDYPRIPFILFTGQGSEEVASEAISLGVTDYLQKERGIDQFTVLANRIENAVARVRAEQAVIDYKQQLELRDQELERMLAATPDAVIIVDERGSIQQANSAAAKLFGYSRPELLSMPVEQLLPEPYRGRHVSQREGYMQDPEPRPMGAGLDLYALRSDGETFPVEISLGPLHMEDDTRIMATIADITERKRREEELQRQNKRLDEFASIVSHDLRSPLSLATGNLELVRAEHESEAVERIEAALDRMDALIDDLLTFARQGSQVIDSSSVQLTEVVDTAWHTAGTNTATLRVSDDLDTIVCDENRVIQLLENLFRNAIKYGGSDVTVHVGPLDSGFYIADDGPGVPYPSERRSSRQATQPPRTGPDLGWRSSNRSSTPTSGRFG</sequence>
<evidence type="ECO:0000256" key="1">
    <source>
        <dbReference type="ARBA" id="ARBA00000085"/>
    </source>
</evidence>
<dbReference type="Pfam" id="PF00512">
    <property type="entry name" value="HisKA"/>
    <property type="match status" value="1"/>
</dbReference>
<keyword evidence="4" id="KW-0418">Kinase</keyword>
<dbReference type="PANTHER" id="PTHR43047">
    <property type="entry name" value="TWO-COMPONENT HISTIDINE PROTEIN KINASE"/>
    <property type="match status" value="1"/>
</dbReference>
<dbReference type="EC" id="2.7.13.3" evidence="2"/>
<dbReference type="InterPro" id="IPR036097">
    <property type="entry name" value="HisK_dim/P_sf"/>
</dbReference>
<organism evidence="11 12">
    <name type="scientific">Salinigranum rubrum</name>
    <dbReference type="NCBI Taxonomy" id="755307"/>
    <lineage>
        <taxon>Archaea</taxon>
        <taxon>Methanobacteriati</taxon>
        <taxon>Methanobacteriota</taxon>
        <taxon>Stenosarchaea group</taxon>
        <taxon>Halobacteria</taxon>
        <taxon>Halobacteriales</taxon>
        <taxon>Haloferacaceae</taxon>
        <taxon>Salinigranum</taxon>
    </lineage>
</organism>
<dbReference type="PROSITE" id="PS50110">
    <property type="entry name" value="RESPONSE_REGULATORY"/>
    <property type="match status" value="1"/>
</dbReference>
<feature type="domain" description="Response regulatory" evidence="8">
    <location>
        <begin position="26"/>
        <end position="142"/>
    </location>
</feature>
<name>A0A2I8VQN2_9EURY</name>
<evidence type="ECO:0000259" key="10">
    <source>
        <dbReference type="PROSITE" id="PS50113"/>
    </source>
</evidence>
<keyword evidence="12" id="KW-1185">Reference proteome</keyword>
<feature type="domain" description="PAC" evidence="10">
    <location>
        <begin position="241"/>
        <end position="291"/>
    </location>
</feature>
<dbReference type="GO" id="GO:0009927">
    <property type="term" value="F:histidine phosphotransfer kinase activity"/>
    <property type="evidence" value="ECO:0007669"/>
    <property type="project" value="TreeGrafter"/>
</dbReference>
<dbReference type="SUPFAM" id="SSF55785">
    <property type="entry name" value="PYP-like sensor domain (PAS domain)"/>
    <property type="match status" value="1"/>
</dbReference>
<evidence type="ECO:0000313" key="11">
    <source>
        <dbReference type="EMBL" id="AUV84228.1"/>
    </source>
</evidence>
<feature type="region of interest" description="Disordered" evidence="6">
    <location>
        <begin position="433"/>
        <end position="477"/>
    </location>
</feature>
<dbReference type="Gene3D" id="3.30.565.10">
    <property type="entry name" value="Histidine kinase-like ATPase, C-terminal domain"/>
    <property type="match status" value="1"/>
</dbReference>
<dbReference type="SUPFAM" id="SSF52172">
    <property type="entry name" value="CheY-like"/>
    <property type="match status" value="1"/>
</dbReference>
<feature type="modified residue" description="4-aspartylphosphate" evidence="5">
    <location>
        <position position="77"/>
    </location>
</feature>
<dbReference type="SUPFAM" id="SSF47384">
    <property type="entry name" value="Homodimeric domain of signal transducing histidine kinase"/>
    <property type="match status" value="1"/>
</dbReference>
<keyword evidence="11" id="KW-0614">Plasmid</keyword>
<geneLocation type="plasmid" evidence="11">
    <name>unnamed1</name>
</geneLocation>
<comment type="catalytic activity">
    <reaction evidence="1">
        <text>ATP + protein L-histidine = ADP + protein N-phospho-L-histidine.</text>
        <dbReference type="EC" id="2.7.13.3"/>
    </reaction>
</comment>
<dbReference type="PROSITE" id="PS50109">
    <property type="entry name" value="HIS_KIN"/>
    <property type="match status" value="1"/>
</dbReference>
<accession>A0A2I8VQN2</accession>
<feature type="domain" description="PAS" evidence="9">
    <location>
        <begin position="164"/>
        <end position="217"/>
    </location>
</feature>
<dbReference type="GO" id="GO:0006355">
    <property type="term" value="P:regulation of DNA-templated transcription"/>
    <property type="evidence" value="ECO:0007669"/>
    <property type="project" value="InterPro"/>
</dbReference>
<reference evidence="11 12" key="1">
    <citation type="submission" date="2018-01" db="EMBL/GenBank/DDBJ databases">
        <title>Complete genome sequence of Salinigranum rubrum GX10T, an extremely halophilic archaeon isolated from a marine solar saltern.</title>
        <authorList>
            <person name="Han S."/>
        </authorList>
    </citation>
    <scope>NUCLEOTIDE SEQUENCE [LARGE SCALE GENOMIC DNA]</scope>
    <source>
        <strain evidence="11 12">GX10</strain>
        <plasmid evidence="12">Plasmid unnamed1</plasmid>
    </source>
</reference>
<dbReference type="InterPro" id="IPR003661">
    <property type="entry name" value="HisK_dim/P_dom"/>
</dbReference>
<dbReference type="InterPro" id="IPR011006">
    <property type="entry name" value="CheY-like_superfamily"/>
</dbReference>
<dbReference type="AlphaFoldDB" id="A0A2I8VQN2"/>
<evidence type="ECO:0000313" key="12">
    <source>
        <dbReference type="Proteomes" id="UP000236584"/>
    </source>
</evidence>
<proteinExistence type="predicted"/>
<dbReference type="Gene3D" id="1.10.287.130">
    <property type="match status" value="1"/>
</dbReference>
<dbReference type="InterPro" id="IPR000014">
    <property type="entry name" value="PAS"/>
</dbReference>
<dbReference type="InterPro" id="IPR013767">
    <property type="entry name" value="PAS_fold"/>
</dbReference>
<dbReference type="CDD" id="cd00156">
    <property type="entry name" value="REC"/>
    <property type="match status" value="1"/>
</dbReference>
<dbReference type="PROSITE" id="PS50112">
    <property type="entry name" value="PAS"/>
    <property type="match status" value="1"/>
</dbReference>
<dbReference type="GO" id="GO:0005886">
    <property type="term" value="C:plasma membrane"/>
    <property type="evidence" value="ECO:0007669"/>
    <property type="project" value="TreeGrafter"/>
</dbReference>
<dbReference type="InterPro" id="IPR000700">
    <property type="entry name" value="PAS-assoc_C"/>
</dbReference>
<protein>
    <recommendedName>
        <fullName evidence="2">histidine kinase</fullName>
        <ecNumber evidence="2">2.7.13.3</ecNumber>
    </recommendedName>
</protein>
<evidence type="ECO:0000256" key="4">
    <source>
        <dbReference type="ARBA" id="ARBA00022777"/>
    </source>
</evidence>
<dbReference type="Proteomes" id="UP000236584">
    <property type="component" value="Plasmid unnamed1"/>
</dbReference>
<dbReference type="SMART" id="SM00388">
    <property type="entry name" value="HisKA"/>
    <property type="match status" value="1"/>
</dbReference>
<evidence type="ECO:0000256" key="2">
    <source>
        <dbReference type="ARBA" id="ARBA00012438"/>
    </source>
</evidence>
<dbReference type="InterPro" id="IPR001789">
    <property type="entry name" value="Sig_transdc_resp-reg_receiver"/>
</dbReference>
<evidence type="ECO:0000259" key="9">
    <source>
        <dbReference type="PROSITE" id="PS50112"/>
    </source>
</evidence>
<dbReference type="KEGG" id="srub:C2R22_21975"/>
<dbReference type="Pfam" id="PF00072">
    <property type="entry name" value="Response_reg"/>
    <property type="match status" value="1"/>
</dbReference>
<gene>
    <name evidence="11" type="ORF">C2R22_21975</name>
</gene>
<dbReference type="PROSITE" id="PS50113">
    <property type="entry name" value="PAC"/>
    <property type="match status" value="1"/>
</dbReference>
<dbReference type="PANTHER" id="PTHR43047:SF72">
    <property type="entry name" value="OSMOSENSING HISTIDINE PROTEIN KINASE SLN1"/>
    <property type="match status" value="1"/>
</dbReference>
<dbReference type="SMART" id="SM00448">
    <property type="entry name" value="REC"/>
    <property type="match status" value="1"/>
</dbReference>
<feature type="domain" description="Histidine kinase" evidence="7">
    <location>
        <begin position="302"/>
        <end position="477"/>
    </location>
</feature>
<dbReference type="EMBL" id="CP026310">
    <property type="protein sequence ID" value="AUV84228.1"/>
    <property type="molecule type" value="Genomic_DNA"/>
</dbReference>
<dbReference type="InterPro" id="IPR036890">
    <property type="entry name" value="HATPase_C_sf"/>
</dbReference>
<dbReference type="CDD" id="cd00082">
    <property type="entry name" value="HisKA"/>
    <property type="match status" value="1"/>
</dbReference>
<dbReference type="InterPro" id="IPR005467">
    <property type="entry name" value="His_kinase_dom"/>
</dbReference>
<dbReference type="CDD" id="cd00130">
    <property type="entry name" value="PAS"/>
    <property type="match status" value="1"/>
</dbReference>
<dbReference type="Gene3D" id="3.30.450.20">
    <property type="entry name" value="PAS domain"/>
    <property type="match status" value="1"/>
</dbReference>
<dbReference type="InterPro" id="IPR035965">
    <property type="entry name" value="PAS-like_dom_sf"/>
</dbReference>
<evidence type="ECO:0000259" key="8">
    <source>
        <dbReference type="PROSITE" id="PS50110"/>
    </source>
</evidence>
<feature type="compositionally biased region" description="Polar residues" evidence="6">
    <location>
        <begin position="463"/>
        <end position="477"/>
    </location>
</feature>
<dbReference type="GO" id="GO:0000155">
    <property type="term" value="F:phosphorelay sensor kinase activity"/>
    <property type="evidence" value="ECO:0007669"/>
    <property type="project" value="InterPro"/>
</dbReference>
<evidence type="ECO:0000259" key="7">
    <source>
        <dbReference type="PROSITE" id="PS50109"/>
    </source>
</evidence>
<evidence type="ECO:0000256" key="3">
    <source>
        <dbReference type="ARBA" id="ARBA00022679"/>
    </source>
</evidence>
<keyword evidence="5" id="KW-0597">Phosphoprotein</keyword>
<keyword evidence="3" id="KW-0808">Transferase</keyword>
<evidence type="ECO:0000256" key="6">
    <source>
        <dbReference type="SAM" id="MobiDB-lite"/>
    </source>
</evidence>
<dbReference type="Gene3D" id="3.40.50.2300">
    <property type="match status" value="1"/>
</dbReference>
<dbReference type="Pfam" id="PF00989">
    <property type="entry name" value="PAS"/>
    <property type="match status" value="1"/>
</dbReference>
<dbReference type="SUPFAM" id="SSF55874">
    <property type="entry name" value="ATPase domain of HSP90 chaperone/DNA topoisomerase II/histidine kinase"/>
    <property type="match status" value="1"/>
</dbReference>